<name>A0A1H4C0Y2_9BACT</name>
<proteinExistence type="predicted"/>
<dbReference type="STRING" id="551991.SAMN05192529_12633"/>
<dbReference type="RefSeq" id="WP_091400644.1">
    <property type="nucleotide sequence ID" value="NZ_FNQY01000026.1"/>
</dbReference>
<dbReference type="SUPFAM" id="SSF54631">
    <property type="entry name" value="CBS-domain pair"/>
    <property type="match status" value="1"/>
</dbReference>
<dbReference type="Pfam" id="PF00571">
    <property type="entry name" value="CBS"/>
    <property type="match status" value="2"/>
</dbReference>
<dbReference type="Gene3D" id="3.10.580.10">
    <property type="entry name" value="CBS-domain"/>
    <property type="match status" value="1"/>
</dbReference>
<dbReference type="EMBL" id="FNQY01000026">
    <property type="protein sequence ID" value="SEA54036.1"/>
    <property type="molecule type" value="Genomic_DNA"/>
</dbReference>
<evidence type="ECO:0000313" key="4">
    <source>
        <dbReference type="Proteomes" id="UP000199041"/>
    </source>
</evidence>
<dbReference type="Proteomes" id="UP000199041">
    <property type="component" value="Unassembled WGS sequence"/>
</dbReference>
<dbReference type="InterPro" id="IPR046342">
    <property type="entry name" value="CBS_dom_sf"/>
</dbReference>
<evidence type="ECO:0000259" key="2">
    <source>
        <dbReference type="PROSITE" id="PS51371"/>
    </source>
</evidence>
<reference evidence="3 4" key="1">
    <citation type="submission" date="2016-10" db="EMBL/GenBank/DDBJ databases">
        <authorList>
            <person name="de Groot N.N."/>
        </authorList>
    </citation>
    <scope>NUCLEOTIDE SEQUENCE [LARGE SCALE GENOMIC DNA]</scope>
    <source>
        <strain evidence="3 4">Vu-144</strain>
    </source>
</reference>
<dbReference type="InterPro" id="IPR000644">
    <property type="entry name" value="CBS_dom"/>
</dbReference>
<evidence type="ECO:0000256" key="1">
    <source>
        <dbReference type="PROSITE-ProRule" id="PRU00703"/>
    </source>
</evidence>
<dbReference type="OrthoDB" id="1523762at2"/>
<protein>
    <submittedName>
        <fullName evidence="3">CBS domain-containing protein</fullName>
    </submittedName>
</protein>
<keyword evidence="1" id="KW-0129">CBS domain</keyword>
<dbReference type="PROSITE" id="PS51371">
    <property type="entry name" value="CBS"/>
    <property type="match status" value="1"/>
</dbReference>
<organism evidence="3 4">
    <name type="scientific">Arachidicoccus rhizosphaerae</name>
    <dbReference type="NCBI Taxonomy" id="551991"/>
    <lineage>
        <taxon>Bacteria</taxon>
        <taxon>Pseudomonadati</taxon>
        <taxon>Bacteroidota</taxon>
        <taxon>Chitinophagia</taxon>
        <taxon>Chitinophagales</taxon>
        <taxon>Chitinophagaceae</taxon>
        <taxon>Arachidicoccus</taxon>
    </lineage>
</organism>
<keyword evidence="4" id="KW-1185">Reference proteome</keyword>
<evidence type="ECO:0000313" key="3">
    <source>
        <dbReference type="EMBL" id="SEA54036.1"/>
    </source>
</evidence>
<gene>
    <name evidence="3" type="ORF">SAMN05192529_12633</name>
</gene>
<accession>A0A1H4C0Y2</accession>
<feature type="domain" description="CBS" evidence="2">
    <location>
        <begin position="7"/>
        <end position="63"/>
    </location>
</feature>
<sequence length="218" mass="24607">MLCEQIIAPDFPTLTTSGTVGDAMLIFEDHNLNALPLLQGEHLMGLLSLEVLQTLDERNSLDSVVVRNISIGSDQHIYIALNTLTQANTGLLPVLDQQQRYLGVITDASILSGLATMLDVHKSGGAILTIQMKKLDYSLSQLTRLIESGDANIMQLNTYTDMETENIWVNIRLDRMEISDIVSTLQRYEFNVVHFWGNEMYENELRRNYEALLNYLSI</sequence>
<dbReference type="AlphaFoldDB" id="A0A1H4C0Y2"/>